<dbReference type="GO" id="GO:0006310">
    <property type="term" value="P:DNA recombination"/>
    <property type="evidence" value="ECO:0007669"/>
    <property type="project" value="InterPro"/>
</dbReference>
<evidence type="ECO:0000256" key="2">
    <source>
        <dbReference type="ARBA" id="ARBA00022598"/>
    </source>
</evidence>
<dbReference type="OrthoDB" id="9782700at2"/>
<dbReference type="Gene3D" id="3.30.1490.70">
    <property type="match status" value="1"/>
</dbReference>
<evidence type="ECO:0000256" key="4">
    <source>
        <dbReference type="ARBA" id="ARBA00022763"/>
    </source>
</evidence>
<dbReference type="PANTHER" id="PTHR47810:SF1">
    <property type="entry name" value="DNA LIGASE B"/>
    <property type="match status" value="1"/>
</dbReference>
<dbReference type="Proteomes" id="UP000244441">
    <property type="component" value="Chromosome"/>
</dbReference>
<comment type="catalytic activity">
    <reaction evidence="6">
        <text>ATP + (deoxyribonucleotide)n-3'-hydroxyl + 5'-phospho-(deoxyribonucleotide)m = (deoxyribonucleotide)n+m + AMP + diphosphate.</text>
        <dbReference type="EC" id="6.5.1.1"/>
    </reaction>
</comment>
<dbReference type="PROSITE" id="PS00333">
    <property type="entry name" value="DNA_LIGASE_A2"/>
    <property type="match status" value="1"/>
</dbReference>
<dbReference type="Gene3D" id="2.40.50.140">
    <property type="entry name" value="Nucleic acid-binding proteins"/>
    <property type="match status" value="1"/>
</dbReference>
<dbReference type="Gene3D" id="3.30.470.30">
    <property type="entry name" value="DNA ligase/mRNA capping enzyme"/>
    <property type="match status" value="1"/>
</dbReference>
<dbReference type="NCBIfam" id="NF006592">
    <property type="entry name" value="PRK09125.1"/>
    <property type="match status" value="1"/>
</dbReference>
<dbReference type="AlphaFoldDB" id="A0A2S0VWR2"/>
<accession>A0A2S0VWR2</accession>
<keyword evidence="4" id="KW-0227">DNA damage</keyword>
<dbReference type="SUPFAM" id="SSF56091">
    <property type="entry name" value="DNA ligase/mRNA capping enzyme, catalytic domain"/>
    <property type="match status" value="1"/>
</dbReference>
<dbReference type="GO" id="GO:0003910">
    <property type="term" value="F:DNA ligase (ATP) activity"/>
    <property type="evidence" value="ECO:0007669"/>
    <property type="project" value="UniProtKB-EC"/>
</dbReference>
<dbReference type="Pfam" id="PF01068">
    <property type="entry name" value="DNA_ligase_A_M"/>
    <property type="match status" value="1"/>
</dbReference>
<feature type="domain" description="ATP-dependent DNA ligase family profile" evidence="7">
    <location>
        <begin position="158"/>
        <end position="257"/>
    </location>
</feature>
<dbReference type="EMBL" id="CP026604">
    <property type="protein sequence ID" value="AWB68625.1"/>
    <property type="molecule type" value="Genomic_DNA"/>
</dbReference>
<evidence type="ECO:0000256" key="3">
    <source>
        <dbReference type="ARBA" id="ARBA00022705"/>
    </source>
</evidence>
<sequence>MHKQRIDLALSKFFISVSFVVFVTYVSALESQQLTPQQLIPQQEILEQFTPRQQTPPQVTLAKVYSAEIDISQYWVSEKYDGVRGIWTGQELLTRSGNVIHAPTWFTEKLPSTPLDGELWAGYQKFDLTSSIIRSKQVNDQTWRNIQYKVFDLYQDPRPFHQRYMVLTHLVTQINQPYIQLVEQNQFLDERTLYQELDRVIANQGEGLMLRHVESGYQAGRNASLLKLKKYQDAEATIIEHIAGKGRYKGILGAVLVQDSSGRQFKIGTGFSLAQRQAPPPIGTKITYKYLGLTKTGLPRFPVYLRVRKSV</sequence>
<evidence type="ECO:0000256" key="5">
    <source>
        <dbReference type="ARBA" id="ARBA00023204"/>
    </source>
</evidence>
<dbReference type="InterPro" id="IPR016059">
    <property type="entry name" value="DNA_ligase_ATP-dep_CS"/>
</dbReference>
<keyword evidence="9" id="KW-1185">Reference proteome</keyword>
<protein>
    <submittedName>
        <fullName evidence="8">DNA ligase</fullName>
    </submittedName>
</protein>
<dbReference type="GO" id="GO:0006260">
    <property type="term" value="P:DNA replication"/>
    <property type="evidence" value="ECO:0007669"/>
    <property type="project" value="UniProtKB-KW"/>
</dbReference>
<proteinExistence type="predicted"/>
<dbReference type="GO" id="GO:0005524">
    <property type="term" value="F:ATP binding"/>
    <property type="evidence" value="ECO:0007669"/>
    <property type="project" value="InterPro"/>
</dbReference>
<dbReference type="Pfam" id="PF14743">
    <property type="entry name" value="DNA_ligase_OB_2"/>
    <property type="match status" value="1"/>
</dbReference>
<dbReference type="PANTHER" id="PTHR47810">
    <property type="entry name" value="DNA LIGASE"/>
    <property type="match status" value="1"/>
</dbReference>
<dbReference type="InterPro" id="IPR050326">
    <property type="entry name" value="NAD_dep_DNA_ligaseB"/>
</dbReference>
<evidence type="ECO:0000256" key="1">
    <source>
        <dbReference type="ARBA" id="ARBA00001968"/>
    </source>
</evidence>
<dbReference type="PROSITE" id="PS50160">
    <property type="entry name" value="DNA_LIGASE_A3"/>
    <property type="match status" value="1"/>
</dbReference>
<dbReference type="CDD" id="cd08041">
    <property type="entry name" value="OBF_kDNA_ligase_like"/>
    <property type="match status" value="1"/>
</dbReference>
<reference evidence="8 9" key="1">
    <citation type="submission" date="2018-01" db="EMBL/GenBank/DDBJ databases">
        <title>Genome sequence of a Cantenovulum-like bacteria.</title>
        <authorList>
            <person name="Tan W.R."/>
            <person name="Lau N.-S."/>
            <person name="Go F."/>
            <person name="Amirul A.-A.A."/>
        </authorList>
    </citation>
    <scope>NUCLEOTIDE SEQUENCE [LARGE SCALE GENOMIC DNA]</scope>
    <source>
        <strain evidence="8 9">CCB-QB4</strain>
    </source>
</reference>
<dbReference type="InterPro" id="IPR012340">
    <property type="entry name" value="NA-bd_OB-fold"/>
</dbReference>
<dbReference type="KEGG" id="cate:C2869_20485"/>
<evidence type="ECO:0000259" key="7">
    <source>
        <dbReference type="PROSITE" id="PS50160"/>
    </source>
</evidence>
<dbReference type="GO" id="GO:0006281">
    <property type="term" value="P:DNA repair"/>
    <property type="evidence" value="ECO:0007669"/>
    <property type="project" value="UniProtKB-KW"/>
</dbReference>
<dbReference type="RefSeq" id="WP_108604677.1">
    <property type="nucleotide sequence ID" value="NZ_CP026604.1"/>
</dbReference>
<keyword evidence="5" id="KW-0234">DNA repair</keyword>
<keyword evidence="3" id="KW-0235">DNA replication</keyword>
<dbReference type="SUPFAM" id="SSF50249">
    <property type="entry name" value="Nucleic acid-binding proteins"/>
    <property type="match status" value="1"/>
</dbReference>
<dbReference type="InterPro" id="IPR012310">
    <property type="entry name" value="DNA_ligase_ATP-dep_cent"/>
</dbReference>
<evidence type="ECO:0000313" key="9">
    <source>
        <dbReference type="Proteomes" id="UP000244441"/>
    </source>
</evidence>
<gene>
    <name evidence="8" type="ORF">C2869_20485</name>
</gene>
<keyword evidence="2 8" id="KW-0436">Ligase</keyword>
<dbReference type="CDD" id="cd07896">
    <property type="entry name" value="Adenylation_kDNA_ligase_like"/>
    <property type="match status" value="1"/>
</dbReference>
<evidence type="ECO:0000256" key="6">
    <source>
        <dbReference type="ARBA" id="ARBA00034003"/>
    </source>
</evidence>
<evidence type="ECO:0000313" key="8">
    <source>
        <dbReference type="EMBL" id="AWB68625.1"/>
    </source>
</evidence>
<organism evidence="8 9">
    <name type="scientific">Saccharobesus litoralis</name>
    <dbReference type="NCBI Taxonomy" id="2172099"/>
    <lineage>
        <taxon>Bacteria</taxon>
        <taxon>Pseudomonadati</taxon>
        <taxon>Pseudomonadota</taxon>
        <taxon>Gammaproteobacteria</taxon>
        <taxon>Alteromonadales</taxon>
        <taxon>Alteromonadaceae</taxon>
        <taxon>Saccharobesus</taxon>
    </lineage>
</organism>
<comment type="cofactor">
    <cofactor evidence="1">
        <name>a divalent metal cation</name>
        <dbReference type="ChEBI" id="CHEBI:60240"/>
    </cofactor>
</comment>
<name>A0A2S0VWR2_9ALTE</name>
<dbReference type="InterPro" id="IPR029319">
    <property type="entry name" value="DNA_ligase_OB"/>
</dbReference>